<dbReference type="PANTHER" id="PTHR11085:SF9">
    <property type="entry name" value="NAD-DEPENDENT PROTEIN DEACETYLASE SIRTUIN-1"/>
    <property type="match status" value="1"/>
</dbReference>
<evidence type="ECO:0000256" key="1">
    <source>
        <dbReference type="ARBA" id="ARBA00001947"/>
    </source>
</evidence>
<keyword evidence="9" id="KW-0805">Transcription regulation</keyword>
<dbReference type="Proteomes" id="UP000324748">
    <property type="component" value="Unassembled WGS sequence"/>
</dbReference>
<evidence type="ECO:0000256" key="3">
    <source>
        <dbReference type="ARBA" id="ARBA00004173"/>
    </source>
</evidence>
<feature type="region of interest" description="Disordered" evidence="14">
    <location>
        <begin position="536"/>
        <end position="638"/>
    </location>
</feature>
<evidence type="ECO:0000256" key="12">
    <source>
        <dbReference type="ARBA" id="ARBA00023242"/>
    </source>
</evidence>
<proteinExistence type="inferred from homology"/>
<keyword evidence="11" id="KW-0804">Transcription</keyword>
<organism evidence="17 19">
    <name type="scientific">Puccinia graminis f. sp. tritici</name>
    <dbReference type="NCBI Taxonomy" id="56615"/>
    <lineage>
        <taxon>Eukaryota</taxon>
        <taxon>Fungi</taxon>
        <taxon>Dikarya</taxon>
        <taxon>Basidiomycota</taxon>
        <taxon>Pucciniomycotina</taxon>
        <taxon>Pucciniomycetes</taxon>
        <taxon>Pucciniales</taxon>
        <taxon>Pucciniaceae</taxon>
        <taxon>Puccinia</taxon>
    </lineage>
</organism>
<evidence type="ECO:0000259" key="15">
    <source>
        <dbReference type="PROSITE" id="PS50305"/>
    </source>
</evidence>
<feature type="compositionally biased region" description="Low complexity" evidence="14">
    <location>
        <begin position="201"/>
        <end position="213"/>
    </location>
</feature>
<evidence type="ECO:0000256" key="5">
    <source>
        <dbReference type="ARBA" id="ARBA00022491"/>
    </source>
</evidence>
<feature type="region of interest" description="Disordered" evidence="14">
    <location>
        <begin position="201"/>
        <end position="228"/>
    </location>
</feature>
<keyword evidence="6" id="KW-0808">Transferase</keyword>
<keyword evidence="5" id="KW-0678">Repressor</keyword>
<keyword evidence="12" id="KW-0539">Nucleus</keyword>
<comment type="similarity">
    <text evidence="4">Belongs to the sirtuin family. Class I subfamily.</text>
</comment>
<dbReference type="InterPro" id="IPR003000">
    <property type="entry name" value="Sirtuin"/>
</dbReference>
<evidence type="ECO:0000256" key="14">
    <source>
        <dbReference type="SAM" id="MobiDB-lite"/>
    </source>
</evidence>
<protein>
    <submittedName>
        <fullName evidence="17">NAD-dependent histone deacetylase sir2</fullName>
    </submittedName>
</protein>
<dbReference type="GO" id="GO:0005634">
    <property type="term" value="C:nucleus"/>
    <property type="evidence" value="ECO:0007669"/>
    <property type="project" value="UniProtKB-SubCell"/>
</dbReference>
<feature type="compositionally biased region" description="Polar residues" evidence="14">
    <location>
        <begin position="544"/>
        <end position="555"/>
    </location>
</feature>
<evidence type="ECO:0000256" key="4">
    <source>
        <dbReference type="ARBA" id="ARBA00006924"/>
    </source>
</evidence>
<comment type="cofactor">
    <cofactor evidence="1">
        <name>Zn(2+)</name>
        <dbReference type="ChEBI" id="CHEBI:29105"/>
    </cofactor>
</comment>
<dbReference type="PROSITE" id="PS50305">
    <property type="entry name" value="SIRTUIN"/>
    <property type="match status" value="1"/>
</dbReference>
<feature type="domain" description="Deacetylase sirtuin-type" evidence="15">
    <location>
        <begin position="111"/>
        <end position="461"/>
    </location>
</feature>
<dbReference type="SUPFAM" id="SSF52467">
    <property type="entry name" value="DHS-like NAD/FAD-binding domain"/>
    <property type="match status" value="1"/>
</dbReference>
<feature type="active site" description="Proton acceptor" evidence="13">
    <location>
        <position position="270"/>
    </location>
</feature>
<dbReference type="Gene3D" id="3.30.1600.10">
    <property type="entry name" value="SIR2/SIRT2 'Small Domain"/>
    <property type="match status" value="1"/>
</dbReference>
<dbReference type="InterPro" id="IPR026591">
    <property type="entry name" value="Sirtuin_cat_small_dom_sf"/>
</dbReference>
<dbReference type="AlphaFoldDB" id="A0A5B0NF97"/>
<feature type="compositionally biased region" description="Polar residues" evidence="14">
    <location>
        <begin position="214"/>
        <end position="224"/>
    </location>
</feature>
<keyword evidence="18" id="KW-1185">Reference proteome</keyword>
<evidence type="ECO:0000256" key="13">
    <source>
        <dbReference type="PROSITE-ProRule" id="PRU00236"/>
    </source>
</evidence>
<feature type="compositionally biased region" description="Low complexity" evidence="14">
    <location>
        <begin position="1"/>
        <end position="20"/>
    </location>
</feature>
<feature type="region of interest" description="Disordered" evidence="14">
    <location>
        <begin position="480"/>
        <end position="500"/>
    </location>
</feature>
<keyword evidence="8 13" id="KW-0862">Zinc</keyword>
<feature type="compositionally biased region" description="Polar residues" evidence="14">
    <location>
        <begin position="483"/>
        <end position="499"/>
    </location>
</feature>
<dbReference type="OrthoDB" id="420264at2759"/>
<dbReference type="InterPro" id="IPR007654">
    <property type="entry name" value="NAD-dep_histone_deAcase_SIR2_N"/>
</dbReference>
<evidence type="ECO:0000256" key="7">
    <source>
        <dbReference type="ARBA" id="ARBA00022723"/>
    </source>
</evidence>
<dbReference type="EMBL" id="VSWC01000119">
    <property type="protein sequence ID" value="KAA1082764.1"/>
    <property type="molecule type" value="Genomic_DNA"/>
</dbReference>
<keyword evidence="10" id="KW-0520">NAD</keyword>
<keyword evidence="7 13" id="KW-0479">Metal-binding</keyword>
<comment type="caution">
    <text evidence="17">The sequence shown here is derived from an EMBL/GenBank/DDBJ whole genome shotgun (WGS) entry which is preliminary data.</text>
</comment>
<evidence type="ECO:0000313" key="18">
    <source>
        <dbReference type="Proteomes" id="UP000324748"/>
    </source>
</evidence>
<evidence type="ECO:0000313" key="19">
    <source>
        <dbReference type="Proteomes" id="UP000325313"/>
    </source>
</evidence>
<gene>
    <name evidence="17" type="primary">SIR2_2</name>
    <name evidence="16" type="synonym">SIR2_1</name>
    <name evidence="16" type="ORF">PGT21_013842</name>
    <name evidence="17" type="ORF">PGTUg99_020439</name>
</gene>
<feature type="binding site" evidence="13">
    <location>
        <position position="305"/>
    </location>
    <ligand>
        <name>Zn(2+)</name>
        <dbReference type="ChEBI" id="CHEBI:29105"/>
    </ligand>
</feature>
<evidence type="ECO:0000256" key="6">
    <source>
        <dbReference type="ARBA" id="ARBA00022679"/>
    </source>
</evidence>
<dbReference type="InterPro" id="IPR029035">
    <property type="entry name" value="DHS-like_NAD/FAD-binding_dom"/>
</dbReference>
<evidence type="ECO:0000313" key="17">
    <source>
        <dbReference type="EMBL" id="KAA1088025.1"/>
    </source>
</evidence>
<evidence type="ECO:0000256" key="10">
    <source>
        <dbReference type="ARBA" id="ARBA00023027"/>
    </source>
</evidence>
<evidence type="ECO:0000256" key="8">
    <source>
        <dbReference type="ARBA" id="ARBA00022833"/>
    </source>
</evidence>
<evidence type="ECO:0000313" key="16">
    <source>
        <dbReference type="EMBL" id="KAA1082764.1"/>
    </source>
</evidence>
<dbReference type="InterPro" id="IPR026590">
    <property type="entry name" value="Ssirtuin_cat_dom"/>
</dbReference>
<comment type="subcellular location">
    <subcellularLocation>
        <location evidence="3">Mitochondrion</location>
    </subcellularLocation>
    <subcellularLocation>
        <location evidence="2">Nucleus</location>
    </subcellularLocation>
</comment>
<dbReference type="GO" id="GO:0046872">
    <property type="term" value="F:metal ion binding"/>
    <property type="evidence" value="ECO:0007669"/>
    <property type="project" value="UniProtKB-KW"/>
</dbReference>
<dbReference type="Gene3D" id="3.40.50.1220">
    <property type="entry name" value="TPP-binding domain"/>
    <property type="match status" value="1"/>
</dbReference>
<dbReference type="Pfam" id="PF02146">
    <property type="entry name" value="SIR2"/>
    <property type="match status" value="2"/>
</dbReference>
<dbReference type="EMBL" id="VDEP01000408">
    <property type="protein sequence ID" value="KAA1088025.1"/>
    <property type="molecule type" value="Genomic_DNA"/>
</dbReference>
<feature type="region of interest" description="Disordered" evidence="14">
    <location>
        <begin position="1"/>
        <end position="24"/>
    </location>
</feature>
<dbReference type="Proteomes" id="UP000325313">
    <property type="component" value="Unassembled WGS sequence"/>
</dbReference>
<dbReference type="PANTHER" id="PTHR11085">
    <property type="entry name" value="NAD-DEPENDENT PROTEIN DEACYLASE SIRTUIN-5, MITOCHONDRIAL-RELATED"/>
    <property type="match status" value="1"/>
</dbReference>
<accession>A0A5B0NF97</accession>
<dbReference type="Pfam" id="PF04574">
    <property type="entry name" value="DUF592"/>
    <property type="match status" value="1"/>
</dbReference>
<evidence type="ECO:0000256" key="2">
    <source>
        <dbReference type="ARBA" id="ARBA00004123"/>
    </source>
</evidence>
<dbReference type="InterPro" id="IPR050134">
    <property type="entry name" value="NAD-dep_sirtuin_deacylases"/>
</dbReference>
<dbReference type="GO" id="GO:0005739">
    <property type="term" value="C:mitochondrion"/>
    <property type="evidence" value="ECO:0007669"/>
    <property type="project" value="UniProtKB-SubCell"/>
</dbReference>
<feature type="binding site" evidence="13">
    <location>
        <position position="278"/>
    </location>
    <ligand>
        <name>Zn(2+)</name>
        <dbReference type="ChEBI" id="CHEBI:29105"/>
    </ligand>
</feature>
<sequence length="638" mass="71284">MSTHSDSLSSAPSSRPSSPSQMIHPDQMMDWKEWEGLMRKIQSRGLTRFLNRYVVTKKTDINKFLVNLELTISILINEQSSSDDETQNLNKIQALVRLENSLLKFLRTRKKLPEYNSIDDAVSLIQQAENILILTGAGISTSCGIPDFRSENGLYSQLEDYEGLDDPHDMFDLQFFKSNPSPFYRFLKTIFPFSSTNNINNNNSSSGSGSNTNVASTRSTSSPSAKPIIPSDSHRFIKLVESNSKLLRNYTQNIDTLEMRAGVKNLIQCHGSFAKFTCLKCRAKYPASEFEESIARGQVILCPKCSNPETVEASKPNSNKRRKLDSHKFDAASSDGGDDDGPDIHWVKLGLMKPDIIFFGEGLPAEFDEAIERDRLKCDLVIVIGTSLKVAPVSEIIKYVPTDVPQILINRDPIYHGRRKSYPTPGEGRFEYEGDEFEFDICLFGQSDLILRELSRRLGPAWQLDNPTCLPGPSCHPDGCPPNQLSGQSDDPSASNGKQTCHFAPFGQQINHIWLFPGANVKHSWFDRWRILEQTAKNPRSDPQELSSSDESNSDAAPEEVHRSAHDQDREKHLGCRTERATEEPSACPIKNPDNGDKHPSTESPPRLEQQIGHVAQADLTAQNKAPTGPGHDDIDPK</sequence>
<feature type="region of interest" description="Disordered" evidence="14">
    <location>
        <begin position="309"/>
        <end position="337"/>
    </location>
</feature>
<dbReference type="GO" id="GO:0070403">
    <property type="term" value="F:NAD+ binding"/>
    <property type="evidence" value="ECO:0007669"/>
    <property type="project" value="InterPro"/>
</dbReference>
<evidence type="ECO:0000256" key="11">
    <source>
        <dbReference type="ARBA" id="ARBA00023163"/>
    </source>
</evidence>
<name>A0A5B0NF97_PUCGR</name>
<evidence type="ECO:0000256" key="9">
    <source>
        <dbReference type="ARBA" id="ARBA00023015"/>
    </source>
</evidence>
<reference evidence="18 19" key="1">
    <citation type="submission" date="2019-05" db="EMBL/GenBank/DDBJ databases">
        <title>Emergence of the Ug99 lineage of the wheat stem rust pathogen through somatic hybridization.</title>
        <authorList>
            <person name="Li F."/>
            <person name="Upadhyaya N.M."/>
            <person name="Sperschneider J."/>
            <person name="Matny O."/>
            <person name="Nguyen-Phuc H."/>
            <person name="Mago R."/>
            <person name="Raley C."/>
            <person name="Miller M.E."/>
            <person name="Silverstein K.A.T."/>
            <person name="Henningsen E."/>
            <person name="Hirsch C.D."/>
            <person name="Visser B."/>
            <person name="Pretorius Z.A."/>
            <person name="Steffenson B.J."/>
            <person name="Schwessinger B."/>
            <person name="Dodds P.N."/>
            <person name="Figueroa M."/>
        </authorList>
    </citation>
    <scope>NUCLEOTIDE SEQUENCE [LARGE SCALE GENOMIC DNA]</scope>
    <source>
        <strain evidence="16">21-0</strain>
        <strain evidence="17 19">Ug99</strain>
    </source>
</reference>
<feature type="binding site" evidence="13">
    <location>
        <position position="302"/>
    </location>
    <ligand>
        <name>Zn(2+)</name>
        <dbReference type="ChEBI" id="CHEBI:29105"/>
    </ligand>
</feature>
<dbReference type="GO" id="GO:0046970">
    <property type="term" value="F:histone H4K16 deacetylase activity, NAD-dependent"/>
    <property type="evidence" value="ECO:0007669"/>
    <property type="project" value="TreeGrafter"/>
</dbReference>
<feature type="binding site" evidence="13">
    <location>
        <position position="281"/>
    </location>
    <ligand>
        <name>Zn(2+)</name>
        <dbReference type="ChEBI" id="CHEBI:29105"/>
    </ligand>
</feature>
<feature type="compositionally biased region" description="Basic and acidic residues" evidence="14">
    <location>
        <begin position="559"/>
        <end position="583"/>
    </location>
</feature>